<dbReference type="Pfam" id="PF00561">
    <property type="entry name" value="Abhydrolase_1"/>
    <property type="match status" value="1"/>
</dbReference>
<dbReference type="Proteomes" id="UP001597402">
    <property type="component" value="Unassembled WGS sequence"/>
</dbReference>
<keyword evidence="1 3" id="KW-0378">Hydrolase</keyword>
<dbReference type="PANTHER" id="PTHR43798">
    <property type="entry name" value="MONOACYLGLYCEROL LIPASE"/>
    <property type="match status" value="1"/>
</dbReference>
<dbReference type="InterPro" id="IPR050266">
    <property type="entry name" value="AB_hydrolase_sf"/>
</dbReference>
<organism evidence="3 4">
    <name type="scientific">Blastococcus deserti</name>
    <dbReference type="NCBI Taxonomy" id="2259033"/>
    <lineage>
        <taxon>Bacteria</taxon>
        <taxon>Bacillati</taxon>
        <taxon>Actinomycetota</taxon>
        <taxon>Actinomycetes</taxon>
        <taxon>Geodermatophilales</taxon>
        <taxon>Geodermatophilaceae</taxon>
        <taxon>Blastococcus</taxon>
    </lineage>
</organism>
<sequence>MTATTTETVTNTGIHVEAWGSGTPVVLVHGSLATAAEEWVAQRPLADERFRLLAPDRRGYGRSPAAAGEDFLRDAEDIVELMGDGAHLVGHSYGGLGVLFAAARKPEATLSLALLEPGAFTLGQHDSNGRALVEQVRRMWDAEVPDEPWVVGFLKAVGSDPDEFTPDFLAAALPLVPVFRRGRPVWDADLPLEQLAGAAFPKLVVSGGHSAGFDAICDDLAERIGASRAVVAGAGHEIQFTGTSINDALRAFWHERDGNTDGRFAA</sequence>
<dbReference type="PANTHER" id="PTHR43798:SF31">
    <property type="entry name" value="AB HYDROLASE SUPERFAMILY PROTEIN YCLE"/>
    <property type="match status" value="1"/>
</dbReference>
<accession>A0ABW4XCV6</accession>
<dbReference type="GO" id="GO:0016787">
    <property type="term" value="F:hydrolase activity"/>
    <property type="evidence" value="ECO:0007669"/>
    <property type="project" value="UniProtKB-KW"/>
</dbReference>
<reference evidence="4" key="1">
    <citation type="journal article" date="2019" name="Int. J. Syst. Evol. Microbiol.">
        <title>The Global Catalogue of Microorganisms (GCM) 10K type strain sequencing project: providing services to taxonomists for standard genome sequencing and annotation.</title>
        <authorList>
            <consortium name="The Broad Institute Genomics Platform"/>
            <consortium name="The Broad Institute Genome Sequencing Center for Infectious Disease"/>
            <person name="Wu L."/>
            <person name="Ma J."/>
        </authorList>
    </citation>
    <scope>NUCLEOTIDE SEQUENCE [LARGE SCALE GENOMIC DNA]</scope>
    <source>
        <strain evidence="4">JCM 3338</strain>
    </source>
</reference>
<dbReference type="InterPro" id="IPR000073">
    <property type="entry name" value="AB_hydrolase_1"/>
</dbReference>
<evidence type="ECO:0000256" key="1">
    <source>
        <dbReference type="ARBA" id="ARBA00022801"/>
    </source>
</evidence>
<keyword evidence="4" id="KW-1185">Reference proteome</keyword>
<dbReference type="Gene3D" id="3.40.50.1820">
    <property type="entry name" value="alpha/beta hydrolase"/>
    <property type="match status" value="1"/>
</dbReference>
<proteinExistence type="predicted"/>
<dbReference type="InterPro" id="IPR029058">
    <property type="entry name" value="AB_hydrolase_fold"/>
</dbReference>
<feature type="domain" description="AB hydrolase-1" evidence="2">
    <location>
        <begin position="24"/>
        <end position="140"/>
    </location>
</feature>
<evidence type="ECO:0000313" key="4">
    <source>
        <dbReference type="Proteomes" id="UP001597402"/>
    </source>
</evidence>
<dbReference type="SUPFAM" id="SSF53474">
    <property type="entry name" value="alpha/beta-Hydrolases"/>
    <property type="match status" value="1"/>
</dbReference>
<name>A0ABW4XCV6_9ACTN</name>
<protein>
    <submittedName>
        <fullName evidence="3">Alpha/beta fold hydrolase</fullName>
    </submittedName>
</protein>
<dbReference type="RefSeq" id="WP_376878336.1">
    <property type="nucleotide sequence ID" value="NZ_JBHUHP010000016.1"/>
</dbReference>
<evidence type="ECO:0000259" key="2">
    <source>
        <dbReference type="Pfam" id="PF00561"/>
    </source>
</evidence>
<dbReference type="EMBL" id="JBHUHP010000016">
    <property type="protein sequence ID" value="MFD2093122.1"/>
    <property type="molecule type" value="Genomic_DNA"/>
</dbReference>
<evidence type="ECO:0000313" key="3">
    <source>
        <dbReference type="EMBL" id="MFD2093122.1"/>
    </source>
</evidence>
<comment type="caution">
    <text evidence="3">The sequence shown here is derived from an EMBL/GenBank/DDBJ whole genome shotgun (WGS) entry which is preliminary data.</text>
</comment>
<gene>
    <name evidence="3" type="ORF">ACFSHS_16255</name>
</gene>